<organism evidence="3 4">
    <name type="scientific">Bugula neritina</name>
    <name type="common">Brown bryozoan</name>
    <name type="synonym">Sertularia neritina</name>
    <dbReference type="NCBI Taxonomy" id="10212"/>
    <lineage>
        <taxon>Eukaryota</taxon>
        <taxon>Metazoa</taxon>
        <taxon>Spiralia</taxon>
        <taxon>Lophotrochozoa</taxon>
        <taxon>Bryozoa</taxon>
        <taxon>Gymnolaemata</taxon>
        <taxon>Cheilostomatida</taxon>
        <taxon>Flustrina</taxon>
        <taxon>Buguloidea</taxon>
        <taxon>Bugulidae</taxon>
        <taxon>Bugula</taxon>
    </lineage>
</organism>
<comment type="caution">
    <text evidence="3">The sequence shown here is derived from an EMBL/GenBank/DDBJ whole genome shotgun (WGS) entry which is preliminary data.</text>
</comment>
<evidence type="ECO:0000313" key="4">
    <source>
        <dbReference type="Proteomes" id="UP000593567"/>
    </source>
</evidence>
<dbReference type="GO" id="GO:0045842">
    <property type="term" value="P:positive regulation of mitotic metaphase/anaphase transition"/>
    <property type="evidence" value="ECO:0007669"/>
    <property type="project" value="TreeGrafter"/>
</dbReference>
<dbReference type="SMART" id="SM00028">
    <property type="entry name" value="TPR"/>
    <property type="match status" value="4"/>
</dbReference>
<dbReference type="GO" id="GO:0016567">
    <property type="term" value="P:protein ubiquitination"/>
    <property type="evidence" value="ECO:0007669"/>
    <property type="project" value="TreeGrafter"/>
</dbReference>
<dbReference type="SUPFAM" id="SSF81901">
    <property type="entry name" value="HCP-like"/>
    <property type="match status" value="1"/>
</dbReference>
<keyword evidence="1 2" id="KW-0802">TPR repeat</keyword>
<dbReference type="GO" id="GO:0031145">
    <property type="term" value="P:anaphase-promoting complex-dependent catabolic process"/>
    <property type="evidence" value="ECO:0007669"/>
    <property type="project" value="TreeGrafter"/>
</dbReference>
<dbReference type="InterPro" id="IPR011990">
    <property type="entry name" value="TPR-like_helical_dom_sf"/>
</dbReference>
<dbReference type="PROSITE" id="PS50005">
    <property type="entry name" value="TPR"/>
    <property type="match status" value="1"/>
</dbReference>
<dbReference type="GO" id="GO:0051301">
    <property type="term" value="P:cell division"/>
    <property type="evidence" value="ECO:0007669"/>
    <property type="project" value="TreeGrafter"/>
</dbReference>
<feature type="repeat" description="TPR" evidence="2">
    <location>
        <begin position="115"/>
        <end position="148"/>
    </location>
</feature>
<evidence type="ECO:0000313" key="3">
    <source>
        <dbReference type="EMBL" id="KAF6017716.1"/>
    </source>
</evidence>
<name>A0A7J7IVX9_BUGNE</name>
<accession>A0A7J7IVX9</accession>
<dbReference type="PANTHER" id="PTHR12558">
    <property type="entry name" value="CELL DIVISION CYCLE 16,23,27"/>
    <property type="match status" value="1"/>
</dbReference>
<dbReference type="PANTHER" id="PTHR12558:SF10">
    <property type="entry name" value="CELL DIVISION CYCLE PROTEIN 23 HOMOLOG"/>
    <property type="match status" value="1"/>
</dbReference>
<gene>
    <name evidence="3" type="ORF">EB796_023998</name>
</gene>
<dbReference type="OrthoDB" id="10262026at2759"/>
<evidence type="ECO:0000256" key="1">
    <source>
        <dbReference type="ARBA" id="ARBA00022803"/>
    </source>
</evidence>
<dbReference type="GO" id="GO:0005680">
    <property type="term" value="C:anaphase-promoting complex"/>
    <property type="evidence" value="ECO:0007669"/>
    <property type="project" value="TreeGrafter"/>
</dbReference>
<dbReference type="InterPro" id="IPR019734">
    <property type="entry name" value="TPR_rpt"/>
</dbReference>
<evidence type="ECO:0000256" key="2">
    <source>
        <dbReference type="PROSITE-ProRule" id="PRU00339"/>
    </source>
</evidence>
<dbReference type="AlphaFoldDB" id="A0A7J7IVX9"/>
<sequence>MKHFFLAHVYLDLQIGDQSAAIYSSLLEAGFANSTYLIAQLAVAYDNTKNVDMAIEHFENLRIKDPYRLDNMDTYSNVLYVKEMRVELADLAAKCIDIDRYRAETCCVIGESQLYRAWYGLGQTHEILKMHHYSLYYYQQALKLRPNDSRMLMAVGCTYKLLNKPQQAKICFWKAHMIGDPEGIALTHLAKLHETLKEDENAAAAFTTFVLDAAQSGMSNPREMAHAYKFLANYNLKIGNHEEAYIAAQKCIDYPETREEGKALLSQITKTSGIPDTIGQSSSVEPMPIEVNDSIAQNLFSHASATPAPHLSPRNLHFITPDH</sequence>
<reference evidence="3" key="1">
    <citation type="submission" date="2020-06" db="EMBL/GenBank/DDBJ databases">
        <title>Draft genome of Bugula neritina, a colonial animal packing powerful symbionts and potential medicines.</title>
        <authorList>
            <person name="Rayko M."/>
        </authorList>
    </citation>
    <scope>NUCLEOTIDE SEQUENCE [LARGE SCALE GENOMIC DNA]</scope>
    <source>
        <strain evidence="3">Kwan_BN1</strain>
    </source>
</reference>
<proteinExistence type="predicted"/>
<protein>
    <submittedName>
        <fullName evidence="3">CDC23</fullName>
    </submittedName>
</protein>
<dbReference type="Proteomes" id="UP000593567">
    <property type="component" value="Unassembled WGS sequence"/>
</dbReference>
<dbReference type="Pfam" id="PF13181">
    <property type="entry name" value="TPR_8"/>
    <property type="match status" value="1"/>
</dbReference>
<dbReference type="Gene3D" id="1.25.40.10">
    <property type="entry name" value="Tetratricopeptide repeat domain"/>
    <property type="match status" value="2"/>
</dbReference>
<dbReference type="EMBL" id="VXIV02003366">
    <property type="protein sequence ID" value="KAF6017716.1"/>
    <property type="molecule type" value="Genomic_DNA"/>
</dbReference>
<keyword evidence="4" id="KW-1185">Reference proteome</keyword>